<dbReference type="Pfam" id="PF01693">
    <property type="entry name" value="Cauli_VI"/>
    <property type="match status" value="1"/>
</dbReference>
<keyword evidence="5" id="KW-0479">Metal-binding</keyword>
<gene>
    <name evidence="11" type="ORF">COHA_007127</name>
</gene>
<name>A0AAD5DMM4_9CHLO</name>
<comment type="cofactor">
    <cofactor evidence="1">
        <name>Mg(2+)</name>
        <dbReference type="ChEBI" id="CHEBI:18420"/>
    </cofactor>
</comment>
<evidence type="ECO:0000256" key="1">
    <source>
        <dbReference type="ARBA" id="ARBA00001946"/>
    </source>
</evidence>
<protein>
    <recommendedName>
        <fullName evidence="3">ribonuclease H</fullName>
        <ecNumber evidence="3">3.1.26.4</ecNumber>
    </recommendedName>
</protein>
<evidence type="ECO:0000256" key="8">
    <source>
        <dbReference type="ARBA" id="ARBA00022842"/>
    </source>
</evidence>
<feature type="compositionally biased region" description="Basic and acidic residues" evidence="9">
    <location>
        <begin position="372"/>
        <end position="383"/>
    </location>
</feature>
<keyword evidence="6" id="KW-0255">Endonuclease</keyword>
<dbReference type="GO" id="GO:0046872">
    <property type="term" value="F:metal ion binding"/>
    <property type="evidence" value="ECO:0007669"/>
    <property type="project" value="UniProtKB-KW"/>
</dbReference>
<dbReference type="GO" id="GO:0004523">
    <property type="term" value="F:RNA-DNA hybrid ribonuclease activity"/>
    <property type="evidence" value="ECO:0007669"/>
    <property type="project" value="UniProtKB-EC"/>
</dbReference>
<feature type="region of interest" description="Disordered" evidence="9">
    <location>
        <begin position="83"/>
        <end position="103"/>
    </location>
</feature>
<evidence type="ECO:0000259" key="10">
    <source>
        <dbReference type="PROSITE" id="PS50879"/>
    </source>
</evidence>
<dbReference type="InterPro" id="IPR011320">
    <property type="entry name" value="RNase_H1_N"/>
</dbReference>
<feature type="compositionally biased region" description="Gly residues" evidence="9">
    <location>
        <begin position="362"/>
        <end position="371"/>
    </location>
</feature>
<evidence type="ECO:0000256" key="2">
    <source>
        <dbReference type="ARBA" id="ARBA00005300"/>
    </source>
</evidence>
<keyword evidence="7" id="KW-0378">Hydrolase</keyword>
<dbReference type="InterPro" id="IPR002156">
    <property type="entry name" value="RNaseH_domain"/>
</dbReference>
<dbReference type="PROSITE" id="PS50879">
    <property type="entry name" value="RNASE_H_1"/>
    <property type="match status" value="1"/>
</dbReference>
<comment type="caution">
    <text evidence="11">The sequence shown here is derived from an EMBL/GenBank/DDBJ whole genome shotgun (WGS) entry which is preliminary data.</text>
</comment>
<evidence type="ECO:0000256" key="7">
    <source>
        <dbReference type="ARBA" id="ARBA00022801"/>
    </source>
</evidence>
<proteinExistence type="inferred from homology"/>
<evidence type="ECO:0000313" key="11">
    <source>
        <dbReference type="EMBL" id="KAI7839124.1"/>
    </source>
</evidence>
<dbReference type="SUPFAM" id="SSF53098">
    <property type="entry name" value="Ribonuclease H-like"/>
    <property type="match status" value="1"/>
</dbReference>
<dbReference type="FunFam" id="3.40.970.10:FF:000001">
    <property type="entry name" value="Ribonuclease H1"/>
    <property type="match status" value="1"/>
</dbReference>
<dbReference type="EC" id="3.1.26.4" evidence="3"/>
<accession>A0AAD5DMM4</accession>
<reference evidence="11" key="1">
    <citation type="submission" date="2020-11" db="EMBL/GenBank/DDBJ databases">
        <title>Chlorella ohadii genome sequencing and assembly.</title>
        <authorList>
            <person name="Murik O."/>
            <person name="Treves H."/>
            <person name="Kedem I."/>
            <person name="Shotland Y."/>
            <person name="Kaplan A."/>
        </authorList>
    </citation>
    <scope>NUCLEOTIDE SEQUENCE</scope>
    <source>
        <strain evidence="11">1</strain>
    </source>
</reference>
<evidence type="ECO:0000313" key="12">
    <source>
        <dbReference type="Proteomes" id="UP001205105"/>
    </source>
</evidence>
<evidence type="ECO:0000256" key="5">
    <source>
        <dbReference type="ARBA" id="ARBA00022723"/>
    </source>
</evidence>
<feature type="domain" description="RNase H type-1" evidence="10">
    <location>
        <begin position="134"/>
        <end position="303"/>
    </location>
</feature>
<dbReference type="Proteomes" id="UP001205105">
    <property type="component" value="Unassembled WGS sequence"/>
</dbReference>
<dbReference type="AlphaFoldDB" id="A0AAD5DMM4"/>
<feature type="region of interest" description="Disordered" evidence="9">
    <location>
        <begin position="357"/>
        <end position="383"/>
    </location>
</feature>
<evidence type="ECO:0000256" key="6">
    <source>
        <dbReference type="ARBA" id="ARBA00022759"/>
    </source>
</evidence>
<dbReference type="Pfam" id="PF13456">
    <property type="entry name" value="RVT_3"/>
    <property type="match status" value="1"/>
</dbReference>
<evidence type="ECO:0000256" key="4">
    <source>
        <dbReference type="ARBA" id="ARBA00022722"/>
    </source>
</evidence>
<dbReference type="SUPFAM" id="SSF55658">
    <property type="entry name" value="L9 N-domain-like"/>
    <property type="match status" value="1"/>
</dbReference>
<dbReference type="InterPro" id="IPR009027">
    <property type="entry name" value="Ribosomal_bL9/RNase_H1_N"/>
</dbReference>
<evidence type="ECO:0000256" key="9">
    <source>
        <dbReference type="SAM" id="MobiDB-lite"/>
    </source>
</evidence>
<organism evidence="11 12">
    <name type="scientific">Chlorella ohadii</name>
    <dbReference type="NCBI Taxonomy" id="2649997"/>
    <lineage>
        <taxon>Eukaryota</taxon>
        <taxon>Viridiplantae</taxon>
        <taxon>Chlorophyta</taxon>
        <taxon>core chlorophytes</taxon>
        <taxon>Trebouxiophyceae</taxon>
        <taxon>Chlorellales</taxon>
        <taxon>Chlorellaceae</taxon>
        <taxon>Chlorella clade</taxon>
        <taxon>Chlorella</taxon>
    </lineage>
</organism>
<sequence>MAKNFYAVASGRQRGLFRSWEQCQQQVNGYPKAVFKGFKTEEEARQYLRQHGIEVAGGGGGSTHSGAAAAAAAAAAAVGQPPLDGAAAQPRKRRAVAASGSSSAKKRTAAAPAAATAVGTAAAAAAGPAAASATDRVFRLEFDGASKRNPGPAGFGAVLYDEASGVEVARLCQYIGDHHTNNQAEYAGLIAGLAAALELGCSRLKVQGDSTLIINQVLGQWQAKNEGLRPWTFLPLLNGLETFACSAACCSGIVSLGSEKVRARWFVFMWLQRLARRFERFKAKQVLRQFNKVADALSNQAIDDYRSGANRQLWTLEAAAAAAADAEGSGAAGLAAELHAANAFHATEGDAAAAAAAAAGAGDSGSEGGGGGEERAKRARLDS</sequence>
<keyword evidence="8" id="KW-0460">Magnesium</keyword>
<dbReference type="Gene3D" id="3.30.420.10">
    <property type="entry name" value="Ribonuclease H-like superfamily/Ribonuclease H"/>
    <property type="match status" value="1"/>
</dbReference>
<dbReference type="InterPro" id="IPR012337">
    <property type="entry name" value="RNaseH-like_sf"/>
</dbReference>
<keyword evidence="12" id="KW-1185">Reference proteome</keyword>
<dbReference type="PANTHER" id="PTHR46387:SF2">
    <property type="entry name" value="RIBONUCLEASE HI"/>
    <property type="match status" value="1"/>
</dbReference>
<dbReference type="PANTHER" id="PTHR46387">
    <property type="entry name" value="POLYNUCLEOTIDYL TRANSFERASE, RIBONUCLEASE H-LIKE SUPERFAMILY PROTEIN"/>
    <property type="match status" value="1"/>
</dbReference>
<dbReference type="CDD" id="cd09279">
    <property type="entry name" value="RNase_HI_like"/>
    <property type="match status" value="1"/>
</dbReference>
<dbReference type="GO" id="GO:0003676">
    <property type="term" value="F:nucleic acid binding"/>
    <property type="evidence" value="ECO:0007669"/>
    <property type="project" value="InterPro"/>
</dbReference>
<evidence type="ECO:0000256" key="3">
    <source>
        <dbReference type="ARBA" id="ARBA00012180"/>
    </source>
</evidence>
<comment type="similarity">
    <text evidence="2">Belongs to the RNase H family.</text>
</comment>
<dbReference type="InterPro" id="IPR037056">
    <property type="entry name" value="RNase_H1_N_sf"/>
</dbReference>
<dbReference type="Gene3D" id="3.40.970.10">
    <property type="entry name" value="Ribonuclease H1, N-terminal domain"/>
    <property type="match status" value="1"/>
</dbReference>
<dbReference type="InterPro" id="IPR036397">
    <property type="entry name" value="RNaseH_sf"/>
</dbReference>
<dbReference type="EMBL" id="JADXDR010000107">
    <property type="protein sequence ID" value="KAI7839124.1"/>
    <property type="molecule type" value="Genomic_DNA"/>
</dbReference>
<keyword evidence="4" id="KW-0540">Nuclease</keyword>